<dbReference type="PANTHER" id="PTHR36449">
    <property type="entry name" value="ACETYLTRANSFERASE-RELATED"/>
    <property type="match status" value="1"/>
</dbReference>
<evidence type="ECO:0000256" key="1">
    <source>
        <dbReference type="ARBA" id="ARBA00022491"/>
    </source>
</evidence>
<sequence>MTSENPNLRTIEPFDPDKHDRAAFSCGVPQVDNFLKLTANKLSKADAIRVFVLTAGTNELIGFYALNAHSVDYRDLPPPYAKNRPSHGNIAAAYISMIGVDSRFQGQGFGEMLLVDAMQRIVMVSDQMGIRVIMLDVLDCGNERNTARRLKLYTEKFGFMPLPSNPLRLFIPVKTVKAALAG</sequence>
<dbReference type="GO" id="GO:0016747">
    <property type="term" value="F:acyltransferase activity, transferring groups other than amino-acyl groups"/>
    <property type="evidence" value="ECO:0007669"/>
    <property type="project" value="InterPro"/>
</dbReference>
<evidence type="ECO:0000256" key="3">
    <source>
        <dbReference type="ARBA" id="ARBA00022679"/>
    </source>
</evidence>
<keyword evidence="1" id="KW-0678">Repressor</keyword>
<keyword evidence="3 7" id="KW-0808">Transferase</keyword>
<comment type="catalytic activity">
    <reaction evidence="5">
        <text>glycyl-tRNA(Gly) + acetyl-CoA = N-acetylglycyl-tRNA(Gly) + CoA + H(+)</text>
        <dbReference type="Rhea" id="RHEA:81867"/>
        <dbReference type="Rhea" id="RHEA-COMP:9683"/>
        <dbReference type="Rhea" id="RHEA-COMP:19766"/>
        <dbReference type="ChEBI" id="CHEBI:15378"/>
        <dbReference type="ChEBI" id="CHEBI:57287"/>
        <dbReference type="ChEBI" id="CHEBI:57288"/>
        <dbReference type="ChEBI" id="CHEBI:78522"/>
        <dbReference type="ChEBI" id="CHEBI:232036"/>
    </reaction>
</comment>
<evidence type="ECO:0000259" key="6">
    <source>
        <dbReference type="Pfam" id="PF00583"/>
    </source>
</evidence>
<dbReference type="EMBL" id="QJTF01000006">
    <property type="protein sequence ID" value="PYE88755.1"/>
    <property type="molecule type" value="Genomic_DNA"/>
</dbReference>
<dbReference type="Gene3D" id="3.40.630.30">
    <property type="match status" value="1"/>
</dbReference>
<dbReference type="SUPFAM" id="SSF55729">
    <property type="entry name" value="Acyl-CoA N-acyltransferases (Nat)"/>
    <property type="match status" value="1"/>
</dbReference>
<evidence type="ECO:0000256" key="5">
    <source>
        <dbReference type="ARBA" id="ARBA00049880"/>
    </source>
</evidence>
<proteinExistence type="predicted"/>
<dbReference type="Proteomes" id="UP000247454">
    <property type="component" value="Unassembled WGS sequence"/>
</dbReference>
<organism evidence="7 8">
    <name type="scientific">Phyllobacterium leguminum</name>
    <dbReference type="NCBI Taxonomy" id="314237"/>
    <lineage>
        <taxon>Bacteria</taxon>
        <taxon>Pseudomonadati</taxon>
        <taxon>Pseudomonadota</taxon>
        <taxon>Alphaproteobacteria</taxon>
        <taxon>Hyphomicrobiales</taxon>
        <taxon>Phyllobacteriaceae</taxon>
        <taxon>Phyllobacterium</taxon>
    </lineage>
</organism>
<dbReference type="Pfam" id="PF00583">
    <property type="entry name" value="Acetyltransf_1"/>
    <property type="match status" value="1"/>
</dbReference>
<name>A0A318T834_9HYPH</name>
<comment type="caution">
    <text evidence="7">The sequence shown here is derived from an EMBL/GenBank/DDBJ whole genome shotgun (WGS) entry which is preliminary data.</text>
</comment>
<evidence type="ECO:0000313" key="8">
    <source>
        <dbReference type="Proteomes" id="UP000247454"/>
    </source>
</evidence>
<dbReference type="PANTHER" id="PTHR36449:SF1">
    <property type="entry name" value="ACETYLTRANSFERASE"/>
    <property type="match status" value="1"/>
</dbReference>
<dbReference type="InterPro" id="IPR000182">
    <property type="entry name" value="GNAT_dom"/>
</dbReference>
<evidence type="ECO:0000256" key="2">
    <source>
        <dbReference type="ARBA" id="ARBA00022649"/>
    </source>
</evidence>
<dbReference type="CDD" id="cd04301">
    <property type="entry name" value="NAT_SF"/>
    <property type="match status" value="1"/>
</dbReference>
<reference evidence="7 8" key="1">
    <citation type="submission" date="2018-06" db="EMBL/GenBank/DDBJ databases">
        <title>Genomic Encyclopedia of Type Strains, Phase III (KMG-III): the genomes of soil and plant-associated and newly described type strains.</title>
        <authorList>
            <person name="Whitman W."/>
        </authorList>
    </citation>
    <scope>NUCLEOTIDE SEQUENCE [LARGE SCALE GENOMIC DNA]</scope>
    <source>
        <strain evidence="7 8">ORS 1419</strain>
    </source>
</reference>
<gene>
    <name evidence="7" type="ORF">C7477_106128</name>
</gene>
<dbReference type="InterPro" id="IPR016181">
    <property type="entry name" value="Acyl_CoA_acyltransferase"/>
</dbReference>
<keyword evidence="2" id="KW-1277">Toxin-antitoxin system</keyword>
<accession>A0A318T834</accession>
<keyword evidence="4" id="KW-0012">Acyltransferase</keyword>
<dbReference type="AlphaFoldDB" id="A0A318T834"/>
<feature type="domain" description="N-acetyltransferase" evidence="6">
    <location>
        <begin position="49"/>
        <end position="159"/>
    </location>
</feature>
<protein>
    <submittedName>
        <fullName evidence="7">Acetyltransferase (GNAT) family protein</fullName>
    </submittedName>
</protein>
<evidence type="ECO:0000256" key="4">
    <source>
        <dbReference type="ARBA" id="ARBA00023315"/>
    </source>
</evidence>
<evidence type="ECO:0000313" key="7">
    <source>
        <dbReference type="EMBL" id="PYE88755.1"/>
    </source>
</evidence>
<dbReference type="RefSeq" id="WP_110750522.1">
    <property type="nucleotide sequence ID" value="NZ_QJTF01000006.1"/>
</dbReference>
<dbReference type="OrthoDB" id="9793394at2"/>
<keyword evidence="8" id="KW-1185">Reference proteome</keyword>